<keyword evidence="1" id="KW-1133">Transmembrane helix</keyword>
<keyword evidence="1" id="KW-0472">Membrane</keyword>
<dbReference type="Proteomes" id="UP000053039">
    <property type="component" value="Unassembled WGS sequence"/>
</dbReference>
<gene>
    <name evidence="2" type="ORF">AQI94_42135</name>
</gene>
<feature type="transmembrane region" description="Helical" evidence="1">
    <location>
        <begin position="100"/>
        <end position="124"/>
    </location>
</feature>
<evidence type="ECO:0000313" key="2">
    <source>
        <dbReference type="EMBL" id="KUM82335.1"/>
    </source>
</evidence>
<feature type="transmembrane region" description="Helical" evidence="1">
    <location>
        <begin position="130"/>
        <end position="148"/>
    </location>
</feature>
<sequence length="172" mass="17625">MSSNSEYPAPGREVTPDDLARFLIPDTPASLVTPSERPEGAPERPAIPSTADLLAAWERQQHAAALVASGALIPQSAALAKPDTDPVVPRWVWRASAVTAAVSAMAGVVGFVVWGLSLALGAAVSAVSAAAPYLGGAVVLAVALALLCRKRPGSDTLSVKVVQSVVVQSKRK</sequence>
<evidence type="ECO:0000313" key="3">
    <source>
        <dbReference type="Proteomes" id="UP000053039"/>
    </source>
</evidence>
<proteinExistence type="predicted"/>
<dbReference type="RefSeq" id="WP_030498529.1">
    <property type="nucleotide sequence ID" value="NZ_KQ948161.1"/>
</dbReference>
<name>A0A124H8C2_9ACTN</name>
<accession>A0A124H8C2</accession>
<keyword evidence="1" id="KW-0812">Transmembrane</keyword>
<reference evidence="2 3" key="1">
    <citation type="submission" date="2015-10" db="EMBL/GenBank/DDBJ databases">
        <title>Draft genome sequence of Streptomyces pseudovenezuelae DSM 40212, type strain for the species Streptomyces pseudovenezuelae.</title>
        <authorList>
            <person name="Ruckert C."/>
            <person name="Winkler A."/>
            <person name="Kalinowski J."/>
            <person name="Kampfer P."/>
            <person name="Glaeser S."/>
        </authorList>
    </citation>
    <scope>NUCLEOTIDE SEQUENCE [LARGE SCALE GENOMIC DNA]</scope>
    <source>
        <strain evidence="2 3">DSM 40212</strain>
    </source>
</reference>
<evidence type="ECO:0000256" key="1">
    <source>
        <dbReference type="SAM" id="Phobius"/>
    </source>
</evidence>
<dbReference type="AlphaFoldDB" id="A0A124H8C2"/>
<dbReference type="OrthoDB" id="4250432at2"/>
<dbReference type="EMBL" id="LMWM01000068">
    <property type="protein sequence ID" value="KUM82335.1"/>
    <property type="molecule type" value="Genomic_DNA"/>
</dbReference>
<organism evidence="2 3">
    <name type="scientific">Streptomyces pseudovenezuelae</name>
    <dbReference type="NCBI Taxonomy" id="67350"/>
    <lineage>
        <taxon>Bacteria</taxon>
        <taxon>Bacillati</taxon>
        <taxon>Actinomycetota</taxon>
        <taxon>Actinomycetes</taxon>
        <taxon>Kitasatosporales</taxon>
        <taxon>Streptomycetaceae</taxon>
        <taxon>Streptomyces</taxon>
        <taxon>Streptomyces aurantiacus group</taxon>
    </lineage>
</organism>
<protein>
    <submittedName>
        <fullName evidence="2">Uncharacterized protein</fullName>
    </submittedName>
</protein>
<comment type="caution">
    <text evidence="2">The sequence shown here is derived from an EMBL/GenBank/DDBJ whole genome shotgun (WGS) entry which is preliminary data.</text>
</comment>